<dbReference type="HOGENOM" id="CLU_1057446_0_0_12"/>
<feature type="transmembrane region" description="Helical" evidence="2">
    <location>
        <begin position="62"/>
        <end position="84"/>
    </location>
</feature>
<dbReference type="PATRIC" id="fig|1125699.3.peg.1175"/>
<protein>
    <recommendedName>
        <fullName evidence="5">Cobalt transport protein</fullName>
    </recommendedName>
</protein>
<reference evidence="3 4" key="1">
    <citation type="submission" date="2013-04" db="EMBL/GenBank/DDBJ databases">
        <title>The Genome Sequence of Treponema maltophilum ATCC 51939.</title>
        <authorList>
            <consortium name="The Broad Institute Genomics Platform"/>
            <person name="Earl A."/>
            <person name="Ward D."/>
            <person name="Feldgarden M."/>
            <person name="Gevers D."/>
            <person name="Leonetti C."/>
            <person name="Blanton J.M."/>
            <person name="Dewhirst F.E."/>
            <person name="Izard J."/>
            <person name="Walker B."/>
            <person name="Young S."/>
            <person name="Zeng Q."/>
            <person name="Gargeya S."/>
            <person name="Fitzgerald M."/>
            <person name="Haas B."/>
            <person name="Abouelleil A."/>
            <person name="Allen A.W."/>
            <person name="Alvarado L."/>
            <person name="Arachchi H.M."/>
            <person name="Berlin A.M."/>
            <person name="Chapman S.B."/>
            <person name="Gainer-Dewar J."/>
            <person name="Goldberg J."/>
            <person name="Griggs A."/>
            <person name="Gujja S."/>
            <person name="Hansen M."/>
            <person name="Howarth C."/>
            <person name="Imamovic A."/>
            <person name="Ireland A."/>
            <person name="Larimer J."/>
            <person name="McCowan C."/>
            <person name="Murphy C."/>
            <person name="Pearson M."/>
            <person name="Poon T.W."/>
            <person name="Priest M."/>
            <person name="Roberts A."/>
            <person name="Saif S."/>
            <person name="Shea T."/>
            <person name="Sisk P."/>
            <person name="Sykes S."/>
            <person name="Wortman J."/>
            <person name="Nusbaum C."/>
            <person name="Birren B."/>
        </authorList>
    </citation>
    <scope>NUCLEOTIDE SEQUENCE [LARGE SCALE GENOMIC DNA]</scope>
    <source>
        <strain evidence="3 4">ATCC 51939</strain>
    </source>
</reference>
<comment type="caution">
    <text evidence="3">The sequence shown here is derived from an EMBL/GenBank/DDBJ whole genome shotgun (WGS) entry which is preliminary data.</text>
</comment>
<evidence type="ECO:0000256" key="2">
    <source>
        <dbReference type="SAM" id="Phobius"/>
    </source>
</evidence>
<evidence type="ECO:0000256" key="1">
    <source>
        <dbReference type="SAM" id="MobiDB-lite"/>
    </source>
</evidence>
<organism evidence="3 4">
    <name type="scientific">Treponema maltophilum ATCC 51939</name>
    <dbReference type="NCBI Taxonomy" id="1125699"/>
    <lineage>
        <taxon>Bacteria</taxon>
        <taxon>Pseudomonadati</taxon>
        <taxon>Spirochaetota</taxon>
        <taxon>Spirochaetia</taxon>
        <taxon>Spirochaetales</taxon>
        <taxon>Treponemataceae</taxon>
        <taxon>Treponema</taxon>
    </lineage>
</organism>
<feature type="transmembrane region" description="Helical" evidence="2">
    <location>
        <begin position="35"/>
        <end position="50"/>
    </location>
</feature>
<name>S3K000_TREMA</name>
<dbReference type="eggNOG" id="ENOG502ZNJD">
    <property type="taxonomic scope" value="Bacteria"/>
</dbReference>
<proteinExistence type="predicted"/>
<gene>
    <name evidence="3" type="ORF">HMPREF9194_01154</name>
</gene>
<keyword evidence="4" id="KW-1185">Reference proteome</keyword>
<accession>S3K000</accession>
<dbReference type="RefSeq" id="WP_016525441.1">
    <property type="nucleotide sequence ID" value="NZ_KE332518.1"/>
</dbReference>
<keyword evidence="2" id="KW-1133">Transmembrane helix</keyword>
<feature type="region of interest" description="Disordered" evidence="1">
    <location>
        <begin position="145"/>
        <end position="165"/>
    </location>
</feature>
<keyword evidence="2" id="KW-0472">Membrane</keyword>
<dbReference type="EMBL" id="ATFF01000006">
    <property type="protein sequence ID" value="EPF30830.1"/>
    <property type="molecule type" value="Genomic_DNA"/>
</dbReference>
<feature type="transmembrane region" description="Helical" evidence="2">
    <location>
        <begin position="236"/>
        <end position="261"/>
    </location>
</feature>
<sequence length="263" mass="28717">MKHGIKDFFKTLNPSTLFFCAVLCLPGILFQRSLAYLWADIALFIALNLLKKGGIRILPPLIICISVIFFNLFTPEGLVLFSLGKFKVTLGAVQNGLHKSGVLLAMVFVSQYAVSRDLNLPGKAGGFLSRVFYYFDALSEKAPQQPLHADSDADGEQTNAGQASAERSAAAMKRASVKAKSFFSFFIKLKTSASSLIDKTDERLLQVFLSSPDATEAAAPYAKVPAQKKGSFMHSFARALVSALPLFPVYLLWLFALAGFYPV</sequence>
<dbReference type="OrthoDB" id="307757at2"/>
<evidence type="ECO:0000313" key="3">
    <source>
        <dbReference type="EMBL" id="EPF30830.1"/>
    </source>
</evidence>
<evidence type="ECO:0008006" key="5">
    <source>
        <dbReference type="Google" id="ProtNLM"/>
    </source>
</evidence>
<keyword evidence="2" id="KW-0812">Transmembrane</keyword>
<dbReference type="STRING" id="1125699.HMPREF9194_01154"/>
<dbReference type="AlphaFoldDB" id="S3K000"/>
<evidence type="ECO:0000313" key="4">
    <source>
        <dbReference type="Proteomes" id="UP000014541"/>
    </source>
</evidence>
<dbReference type="Proteomes" id="UP000014541">
    <property type="component" value="Unassembled WGS sequence"/>
</dbReference>